<evidence type="ECO:0000313" key="3">
    <source>
        <dbReference type="Proteomes" id="UP000255224"/>
    </source>
</evidence>
<proteinExistence type="predicted"/>
<organism evidence="2 3">
    <name type="scientific">Chryseobacterium carnipullorum</name>
    <dbReference type="NCBI Taxonomy" id="1124835"/>
    <lineage>
        <taxon>Bacteria</taxon>
        <taxon>Pseudomonadati</taxon>
        <taxon>Bacteroidota</taxon>
        <taxon>Flavobacteriia</taxon>
        <taxon>Flavobacteriales</taxon>
        <taxon>Weeksellaceae</taxon>
        <taxon>Chryseobacterium group</taxon>
        <taxon>Chryseobacterium</taxon>
    </lineage>
</organism>
<dbReference type="Proteomes" id="UP000255224">
    <property type="component" value="Unassembled WGS sequence"/>
</dbReference>
<evidence type="ECO:0000313" key="2">
    <source>
        <dbReference type="EMBL" id="STC98215.1"/>
    </source>
</evidence>
<keyword evidence="4" id="KW-1185">Reference proteome</keyword>
<dbReference type="KEGG" id="ccau:EG346_19770"/>
<dbReference type="OrthoDB" id="1159290at2"/>
<dbReference type="SUPFAM" id="SSF88874">
    <property type="entry name" value="Receptor-binding domain of short tail fibre protein gp12"/>
    <property type="match status" value="1"/>
</dbReference>
<dbReference type="RefSeq" id="WP_123880932.1">
    <property type="nucleotide sequence ID" value="NZ_CP033920.1"/>
</dbReference>
<accession>A0A3G6M3N9</accession>
<reference evidence="1" key="3">
    <citation type="submission" date="2018-11" db="EMBL/GenBank/DDBJ databases">
        <title>Proposal to divide the Flavobacteriaceae and reorganize its genera based on Amino Acid Identity values calculated from whole genome sequences.</title>
        <authorList>
            <person name="Nicholson A.C."/>
            <person name="Gulvik C.A."/>
            <person name="Whitney A.M."/>
            <person name="Humrighouse B.W."/>
            <person name="Bell M."/>
            <person name="Holmes B."/>
            <person name="Steigerwalt A."/>
            <person name="Villarma A."/>
            <person name="Sheth M."/>
            <person name="Batra D."/>
            <person name="Pryor J."/>
            <person name="Bernardet J.-F."/>
            <person name="Hugo C."/>
            <person name="Kampfer P."/>
            <person name="Newman J."/>
            <person name="Mcquiston J.R."/>
        </authorList>
    </citation>
    <scope>NUCLEOTIDE SEQUENCE [LARGE SCALE GENOMIC DNA]</scope>
    <source>
        <strain evidence="1">G0188</strain>
    </source>
</reference>
<gene>
    <name evidence="1" type="ORF">EG346_19770</name>
    <name evidence="2" type="ORF">NCTC13533_02581</name>
</gene>
<dbReference type="Proteomes" id="UP000273270">
    <property type="component" value="Chromosome"/>
</dbReference>
<dbReference type="EMBL" id="CP033920">
    <property type="protein sequence ID" value="AZA50274.1"/>
    <property type="molecule type" value="Genomic_DNA"/>
</dbReference>
<evidence type="ECO:0000313" key="4">
    <source>
        <dbReference type="Proteomes" id="UP000273270"/>
    </source>
</evidence>
<reference evidence="2 3" key="1">
    <citation type="submission" date="2018-06" db="EMBL/GenBank/DDBJ databases">
        <authorList>
            <consortium name="Pathogen Informatics"/>
            <person name="Doyle S."/>
        </authorList>
    </citation>
    <scope>NUCLEOTIDE SEQUENCE [LARGE SCALE GENOMIC DNA]</scope>
    <source>
        <strain evidence="2 3">NCTC13533</strain>
    </source>
</reference>
<dbReference type="EMBL" id="UFVQ01000003">
    <property type="protein sequence ID" value="STC98215.1"/>
    <property type="molecule type" value="Genomic_DNA"/>
</dbReference>
<name>A0A376DYM3_CHRCU</name>
<evidence type="ECO:0000313" key="1">
    <source>
        <dbReference type="EMBL" id="AZA50274.1"/>
    </source>
</evidence>
<accession>A0A376DYM3</accession>
<reference evidence="4" key="2">
    <citation type="submission" date="2018-11" db="EMBL/GenBank/DDBJ databases">
        <title>Proposal to divide the Flavobacteriaceae and reorganize its genera based on Amino Acid Identity values calculated from whole genome sequences.</title>
        <authorList>
            <person name="Nicholson A.C."/>
            <person name="Gulvik C.A."/>
            <person name="Whitney A.M."/>
            <person name="Humrighouse B.W."/>
            <person name="Bell M."/>
            <person name="Holmes B."/>
            <person name="Steigerwalt A.G."/>
            <person name="Villarma A."/>
            <person name="Sheth M."/>
            <person name="Batra D."/>
            <person name="Pryor J."/>
            <person name="Bernardet J.-F."/>
            <person name="Hugo C."/>
            <person name="Kampfer P."/>
            <person name="Newman J."/>
            <person name="McQuiston J.R."/>
        </authorList>
    </citation>
    <scope>NUCLEOTIDE SEQUENCE [LARGE SCALE GENOMIC DNA]</scope>
    <source>
        <strain evidence="4">G0188</strain>
    </source>
</reference>
<protein>
    <submittedName>
        <fullName evidence="2">Uncharacterized protein</fullName>
    </submittedName>
</protein>
<sequence>MKKSIIYILLHIFSIYYVEAQVGINTNAPTKTLDINGDLRIRNVQEGSVTDQIVTSDSQGNVGKLAGTQSQGYVFGDIKTGFQAADHQGWYLLDGRAVSTLSANAQSQAISLGFTTNIPDATGRFLKASSVSNQVAQLGGFNSVSLVQANLPSYNYTGNTTSDNASHNHLMSPDLYYFSSTTSGSVLVTMGNVNNPLGANNRLEHSETSVTSASGDHSHAFSIANAGGSGEAINILPQYIGTNTFIYLGQ</sequence>
<dbReference type="AlphaFoldDB" id="A0A376DYM3"/>